<dbReference type="OrthoDB" id="10253008at2759"/>
<proteinExistence type="predicted"/>
<evidence type="ECO:0008006" key="3">
    <source>
        <dbReference type="Google" id="ProtNLM"/>
    </source>
</evidence>
<dbReference type="AlphaFoldDB" id="A0A4Z1SVV6"/>
<sequence>MTEDWFRAAYAGDLQALKGCRGLLGTRDSEGRTALMRYVGAGHSIELSFFEREMGLLDFKGIPAMKYAIDARNVAAIMGLQPEFTIMINGVTCQELFRAWIRDTYSEAVREDVGDIKEHSLLSESALLLSMPIPLKDQEHSTSIQAMPEELLERLRPELFNSLLDELHECVCSPEEDSTSSSLMRLGKSLAQEYEAEECRRQLRGLVAHHLRLSTLYGSIVRHPTLPLFVLNASQIADAYHWLPCTPERQEFIRVLCMRLTRLLRENGLYLTGTSYITPLHDPQYHSKLSIIEKVISKKARRVHDEIQRLQSLELVYTDYTASIQACRWLEEQGVLQAPRDSPEFHTYELQRLRCKTLLIDAKGITTNALK</sequence>
<protein>
    <recommendedName>
        <fullName evidence="3">Ankyrin repeat protein 1</fullName>
    </recommendedName>
</protein>
<gene>
    <name evidence="1" type="ORF">GMRT_22703</name>
</gene>
<name>A0A4Z1SVV6_GIAMU</name>
<dbReference type="VEuPathDB" id="GiardiaDB:GMRT_22703"/>
<accession>A0A4Z1SVV6</accession>
<dbReference type="EMBL" id="VDLU01000002">
    <property type="protein sequence ID" value="TNJ29035.1"/>
    <property type="molecule type" value="Genomic_DNA"/>
</dbReference>
<evidence type="ECO:0000313" key="1">
    <source>
        <dbReference type="EMBL" id="TNJ29035.1"/>
    </source>
</evidence>
<evidence type="ECO:0000313" key="2">
    <source>
        <dbReference type="Proteomes" id="UP000315496"/>
    </source>
</evidence>
<organism evidence="1 2">
    <name type="scientific">Giardia muris</name>
    <dbReference type="NCBI Taxonomy" id="5742"/>
    <lineage>
        <taxon>Eukaryota</taxon>
        <taxon>Metamonada</taxon>
        <taxon>Diplomonadida</taxon>
        <taxon>Hexamitidae</taxon>
        <taxon>Giardiinae</taxon>
        <taxon>Giardia</taxon>
    </lineage>
</organism>
<dbReference type="Proteomes" id="UP000315496">
    <property type="component" value="Chromosome 2"/>
</dbReference>
<comment type="caution">
    <text evidence="1">The sequence shown here is derived from an EMBL/GenBank/DDBJ whole genome shotgun (WGS) entry which is preliminary data.</text>
</comment>
<reference evidence="1 2" key="1">
    <citation type="submission" date="2019-05" db="EMBL/GenBank/DDBJ databases">
        <title>The compact genome of Giardia muris reveals important steps in the evolution of intestinal protozoan parasites.</title>
        <authorList>
            <person name="Xu F."/>
            <person name="Jimenez-Gonzalez A."/>
            <person name="Einarsson E."/>
            <person name="Astvaldsson A."/>
            <person name="Peirasmaki D."/>
            <person name="Eckmann L."/>
            <person name="Andersson J.O."/>
            <person name="Svard S.G."/>
            <person name="Jerlstrom-Hultqvist J."/>
        </authorList>
    </citation>
    <scope>NUCLEOTIDE SEQUENCE [LARGE SCALE GENOMIC DNA]</scope>
    <source>
        <strain evidence="1 2">Roberts-Thomson</strain>
    </source>
</reference>
<keyword evidence="2" id="KW-1185">Reference proteome</keyword>